<protein>
    <submittedName>
        <fullName evidence="2">Uncharacterized protein</fullName>
    </submittedName>
</protein>
<evidence type="ECO:0000313" key="2">
    <source>
        <dbReference type="EMBL" id="KAK3944371.1"/>
    </source>
</evidence>
<accession>A0AAN6NEL1</accession>
<comment type="caution">
    <text evidence="2">The sequence shown here is derived from an EMBL/GenBank/DDBJ whole genome shotgun (WGS) entry which is preliminary data.</text>
</comment>
<evidence type="ECO:0000313" key="3">
    <source>
        <dbReference type="Proteomes" id="UP001303473"/>
    </source>
</evidence>
<feature type="compositionally biased region" description="Acidic residues" evidence="1">
    <location>
        <begin position="47"/>
        <end position="57"/>
    </location>
</feature>
<sequence>MSAKRKQADSLPRLSTNFLGNFAIDWVPENESQPRQAILRDRVWTGLDDDDDDDEISQESQWPVSTPEELKETIKNWVRQKLGRLDRGSEDSQESYNPSSAAAEKVEQAAQRKRYVLLLAIALDPLCTFPSAVDDAREPETFKEYLESKMTSFLRHVQDIIDTWCA</sequence>
<name>A0AAN6NEL1_9PEZI</name>
<dbReference type="AlphaFoldDB" id="A0AAN6NEL1"/>
<reference evidence="3" key="1">
    <citation type="journal article" date="2023" name="Mol. Phylogenet. Evol.">
        <title>Genome-scale phylogeny and comparative genomics of the fungal order Sordariales.</title>
        <authorList>
            <person name="Hensen N."/>
            <person name="Bonometti L."/>
            <person name="Westerberg I."/>
            <person name="Brannstrom I.O."/>
            <person name="Guillou S."/>
            <person name="Cros-Aarteil S."/>
            <person name="Calhoun S."/>
            <person name="Haridas S."/>
            <person name="Kuo A."/>
            <person name="Mondo S."/>
            <person name="Pangilinan J."/>
            <person name="Riley R."/>
            <person name="LaButti K."/>
            <person name="Andreopoulos B."/>
            <person name="Lipzen A."/>
            <person name="Chen C."/>
            <person name="Yan M."/>
            <person name="Daum C."/>
            <person name="Ng V."/>
            <person name="Clum A."/>
            <person name="Steindorff A."/>
            <person name="Ohm R.A."/>
            <person name="Martin F."/>
            <person name="Silar P."/>
            <person name="Natvig D.O."/>
            <person name="Lalanne C."/>
            <person name="Gautier V."/>
            <person name="Ament-Velasquez S.L."/>
            <person name="Kruys A."/>
            <person name="Hutchinson M.I."/>
            <person name="Powell A.J."/>
            <person name="Barry K."/>
            <person name="Miller A.N."/>
            <person name="Grigoriev I.V."/>
            <person name="Debuchy R."/>
            <person name="Gladieux P."/>
            <person name="Hiltunen Thoren M."/>
            <person name="Johannesson H."/>
        </authorList>
    </citation>
    <scope>NUCLEOTIDE SEQUENCE [LARGE SCALE GENOMIC DNA]</scope>
    <source>
        <strain evidence="3">CBS 340.73</strain>
    </source>
</reference>
<keyword evidence="3" id="KW-1185">Reference proteome</keyword>
<evidence type="ECO:0000256" key="1">
    <source>
        <dbReference type="SAM" id="MobiDB-lite"/>
    </source>
</evidence>
<organism evidence="2 3">
    <name type="scientific">Diplogelasinospora grovesii</name>
    <dbReference type="NCBI Taxonomy" id="303347"/>
    <lineage>
        <taxon>Eukaryota</taxon>
        <taxon>Fungi</taxon>
        <taxon>Dikarya</taxon>
        <taxon>Ascomycota</taxon>
        <taxon>Pezizomycotina</taxon>
        <taxon>Sordariomycetes</taxon>
        <taxon>Sordariomycetidae</taxon>
        <taxon>Sordariales</taxon>
        <taxon>Diplogelasinosporaceae</taxon>
        <taxon>Diplogelasinospora</taxon>
    </lineage>
</organism>
<dbReference type="Proteomes" id="UP001303473">
    <property type="component" value="Unassembled WGS sequence"/>
</dbReference>
<proteinExistence type="predicted"/>
<dbReference type="EMBL" id="MU853760">
    <property type="protein sequence ID" value="KAK3944371.1"/>
    <property type="molecule type" value="Genomic_DNA"/>
</dbReference>
<gene>
    <name evidence="2" type="ORF">QBC46DRAFT_404623</name>
</gene>
<feature type="region of interest" description="Disordered" evidence="1">
    <location>
        <begin position="46"/>
        <end position="65"/>
    </location>
</feature>